<evidence type="ECO:0000256" key="12">
    <source>
        <dbReference type="ARBA" id="ARBA00030785"/>
    </source>
</evidence>
<evidence type="ECO:0000256" key="3">
    <source>
        <dbReference type="ARBA" id="ARBA00016255"/>
    </source>
</evidence>
<dbReference type="GeneID" id="11495407"/>
<feature type="transmembrane region" description="Helical" evidence="14">
    <location>
        <begin position="32"/>
        <end position="52"/>
    </location>
</feature>
<dbReference type="GO" id="GO:0044697">
    <property type="term" value="C:HICS complex"/>
    <property type="evidence" value="ECO:0007669"/>
    <property type="project" value="EnsemblFungi"/>
</dbReference>
<dbReference type="PRINTS" id="PR00452">
    <property type="entry name" value="SH3DOMAIN"/>
</dbReference>
<dbReference type="PROSITE" id="PS50002">
    <property type="entry name" value="SH3"/>
    <property type="match status" value="1"/>
</dbReference>
<dbReference type="HOGENOM" id="CLU_043316_0_0_1"/>
<dbReference type="GO" id="GO:0007232">
    <property type="term" value="P:osmosensory signaling pathway via Sho1 osmosensor"/>
    <property type="evidence" value="ECO:0007669"/>
    <property type="project" value="EnsemblFungi"/>
</dbReference>
<keyword evidence="6" id="KW-1003">Cell membrane</keyword>
<evidence type="ECO:0000256" key="10">
    <source>
        <dbReference type="ARBA" id="ARBA00023136"/>
    </source>
</evidence>
<evidence type="ECO:0000256" key="1">
    <source>
        <dbReference type="ARBA" id="ARBA00004651"/>
    </source>
</evidence>
<evidence type="ECO:0000259" key="15">
    <source>
        <dbReference type="PROSITE" id="PS50002"/>
    </source>
</evidence>
<dbReference type="InterPro" id="IPR035522">
    <property type="entry name" value="Sho1_SH3"/>
</dbReference>
<dbReference type="RefSeq" id="XP_003667548.1">
    <property type="nucleotide sequence ID" value="XM_003667500.1"/>
</dbReference>
<evidence type="ECO:0000256" key="13">
    <source>
        <dbReference type="PROSITE-ProRule" id="PRU00192"/>
    </source>
</evidence>
<reference evidence="16 17" key="1">
    <citation type="journal article" date="2011" name="Proc. Natl. Acad. Sci. U.S.A.">
        <title>Evolutionary erosion of yeast sex chromosomes by mating-type switching accidents.</title>
        <authorList>
            <person name="Gordon J.L."/>
            <person name="Armisen D."/>
            <person name="Proux-Wera E."/>
            <person name="Oheigeartaigh S.S."/>
            <person name="Byrne K.P."/>
            <person name="Wolfe K.H."/>
        </authorList>
    </citation>
    <scope>NUCLEOTIDE SEQUENCE [LARGE SCALE GENOMIC DNA]</scope>
    <source>
        <strain evidence="17">ATCC 10597 / BCRC 20456 / CBS 421 / NBRC 0211 / NRRL Y-12639</strain>
    </source>
</reference>
<dbReference type="GO" id="GO:0005034">
    <property type="term" value="F:osmosensor activity"/>
    <property type="evidence" value="ECO:0007669"/>
    <property type="project" value="EnsemblFungi"/>
</dbReference>
<dbReference type="EMBL" id="HE580267">
    <property type="protein sequence ID" value="CCD22305.1"/>
    <property type="molecule type" value="Genomic_DNA"/>
</dbReference>
<dbReference type="Pfam" id="PF00018">
    <property type="entry name" value="SH3_1"/>
    <property type="match status" value="1"/>
</dbReference>
<evidence type="ECO:0000256" key="8">
    <source>
        <dbReference type="ARBA" id="ARBA00022989"/>
    </source>
</evidence>
<dbReference type="GO" id="GO:0030010">
    <property type="term" value="P:establishment of cell polarity"/>
    <property type="evidence" value="ECO:0007669"/>
    <property type="project" value="EnsemblFungi"/>
</dbReference>
<feature type="transmembrane region" description="Helical" evidence="14">
    <location>
        <begin position="91"/>
        <end position="115"/>
    </location>
</feature>
<keyword evidence="9" id="KW-0346">Stress response</keyword>
<name>G0W3B7_NAUDC</name>
<proteinExistence type="inferred from homology"/>
<evidence type="ECO:0000256" key="11">
    <source>
        <dbReference type="ARBA" id="ARBA00029697"/>
    </source>
</evidence>
<dbReference type="OrthoDB" id="5983572at2759"/>
<accession>G0W3B7</accession>
<gene>
    <name evidence="16" type="primary">NDAI0A01470</name>
    <name evidence="16" type="ordered locus">NDAI_0A01470</name>
</gene>
<feature type="transmembrane region" description="Helical" evidence="14">
    <location>
        <begin position="64"/>
        <end position="85"/>
    </location>
</feature>
<dbReference type="InterPro" id="IPR001452">
    <property type="entry name" value="SH3_domain"/>
</dbReference>
<protein>
    <recommendedName>
        <fullName evidence="4">High osmolarity signaling protein SHO1</fullName>
    </recommendedName>
    <alternativeName>
        <fullName evidence="3">High osmolarity signaling protein sho1</fullName>
    </alternativeName>
    <alternativeName>
        <fullName evidence="11 12">Osmosensor SHO1</fullName>
    </alternativeName>
</protein>
<dbReference type="SUPFAM" id="SSF50044">
    <property type="entry name" value="SH3-domain"/>
    <property type="match status" value="1"/>
</dbReference>
<keyword evidence="5 13" id="KW-0728">SH3 domain</keyword>
<dbReference type="FunFam" id="2.30.30.40:FF:000213">
    <property type="entry name" value="High osmolarity signaling protein SHO1"/>
    <property type="match status" value="1"/>
</dbReference>
<dbReference type="STRING" id="1071378.G0W3B7"/>
<dbReference type="Proteomes" id="UP000000689">
    <property type="component" value="Chromosome 1"/>
</dbReference>
<evidence type="ECO:0000313" key="17">
    <source>
        <dbReference type="Proteomes" id="UP000000689"/>
    </source>
</evidence>
<organism evidence="16 17">
    <name type="scientific">Naumovozyma dairenensis (strain ATCC 10597 / BCRC 20456 / CBS 421 / NBRC 0211 / NRRL Y-12639)</name>
    <name type="common">Saccharomyces dairenensis</name>
    <dbReference type="NCBI Taxonomy" id="1071378"/>
    <lineage>
        <taxon>Eukaryota</taxon>
        <taxon>Fungi</taxon>
        <taxon>Dikarya</taxon>
        <taxon>Ascomycota</taxon>
        <taxon>Saccharomycotina</taxon>
        <taxon>Saccharomycetes</taxon>
        <taxon>Saccharomycetales</taxon>
        <taxon>Saccharomycetaceae</taxon>
        <taxon>Naumovozyma</taxon>
    </lineage>
</organism>
<dbReference type="GO" id="GO:0005078">
    <property type="term" value="F:MAP-kinase scaffold activity"/>
    <property type="evidence" value="ECO:0007669"/>
    <property type="project" value="EnsemblFungi"/>
</dbReference>
<feature type="domain" description="SH3" evidence="15">
    <location>
        <begin position="306"/>
        <end position="367"/>
    </location>
</feature>
<keyword evidence="17" id="KW-1185">Reference proteome</keyword>
<dbReference type="GO" id="GO:0001402">
    <property type="term" value="P:signal transduction involved in filamentous growth"/>
    <property type="evidence" value="ECO:0007669"/>
    <property type="project" value="EnsemblFungi"/>
</dbReference>
<dbReference type="eggNOG" id="ENOG502QW7A">
    <property type="taxonomic scope" value="Eukaryota"/>
</dbReference>
<keyword evidence="7 14" id="KW-0812">Transmembrane</keyword>
<dbReference type="InterPro" id="IPR036028">
    <property type="entry name" value="SH3-like_dom_sf"/>
</dbReference>
<feature type="transmembrane region" description="Helical" evidence="14">
    <location>
        <begin position="122"/>
        <end position="142"/>
    </location>
</feature>
<evidence type="ECO:0000256" key="4">
    <source>
        <dbReference type="ARBA" id="ARBA00017350"/>
    </source>
</evidence>
<keyword evidence="10 14" id="KW-0472">Membrane</keyword>
<dbReference type="PANTHER" id="PTHR15735:SF20">
    <property type="entry name" value="HIGH OSMOLARITY SIGNALING PROTEIN SHO1"/>
    <property type="match status" value="1"/>
</dbReference>
<comment type="similarity">
    <text evidence="2">Belongs to the SHO1 family.</text>
</comment>
<evidence type="ECO:0000256" key="9">
    <source>
        <dbReference type="ARBA" id="ARBA00023016"/>
    </source>
</evidence>
<evidence type="ECO:0000256" key="6">
    <source>
        <dbReference type="ARBA" id="ARBA00022475"/>
    </source>
</evidence>
<sequence>MAIPDRAQAKAQRTRNRINHSFNGQNLFGDPFAMSTLSIAIIAWIITIAGSISSAADNEAFPRFTWWGIAYQFIIIVILMIFYSYDLINYYKLFLTGSISIAFVYTTNSATNLVYSDGSRKAAASAGVILLSIVNLIWVFYFGGDNASPTNRWIDSFSFNGIKPSPYQSLILKSYRRRSMNHKNGRLPTNNNNNNNTSGYNNNITSLDNNGTSIAANDDGFYQTGPLQHYVSSTALTGFENTEPSSHFNGSIQQLPNYDNNNNNNNTAHHENSQNVNTYMTETSNGNTATSMGDTLGLYSELDDDNFTYTVKALYSYQADDADAYEISFDQGEILKVSDIEGRWWKAKRENGQTGIIPSNYVELIDT</sequence>
<dbReference type="OMA" id="KNGKWWQ"/>
<dbReference type="AlphaFoldDB" id="G0W3B7"/>
<comment type="subcellular location">
    <subcellularLocation>
        <location evidence="1">Cell membrane</location>
        <topology evidence="1">Multi-pass membrane protein</topology>
    </subcellularLocation>
</comment>
<dbReference type="Gene3D" id="2.30.30.40">
    <property type="entry name" value="SH3 Domains"/>
    <property type="match status" value="1"/>
</dbReference>
<dbReference type="GO" id="GO:0005886">
    <property type="term" value="C:plasma membrane"/>
    <property type="evidence" value="ECO:0007669"/>
    <property type="project" value="UniProtKB-SubCell"/>
</dbReference>
<evidence type="ECO:0000313" key="16">
    <source>
        <dbReference type="EMBL" id="CCD22305.1"/>
    </source>
</evidence>
<evidence type="ECO:0000256" key="14">
    <source>
        <dbReference type="SAM" id="Phobius"/>
    </source>
</evidence>
<dbReference type="GO" id="GO:0005935">
    <property type="term" value="C:cellular bud neck"/>
    <property type="evidence" value="ECO:0007669"/>
    <property type="project" value="EnsemblFungi"/>
</dbReference>
<keyword evidence="8 14" id="KW-1133">Transmembrane helix</keyword>
<dbReference type="SMART" id="SM00326">
    <property type="entry name" value="SH3"/>
    <property type="match status" value="1"/>
</dbReference>
<evidence type="ECO:0000256" key="2">
    <source>
        <dbReference type="ARBA" id="ARBA00009739"/>
    </source>
</evidence>
<dbReference type="PANTHER" id="PTHR15735">
    <property type="entry name" value="FCH AND DOUBLE SH3 DOMAINS PROTEIN"/>
    <property type="match status" value="1"/>
</dbReference>
<dbReference type="GO" id="GO:0043332">
    <property type="term" value="C:mating projection tip"/>
    <property type="evidence" value="ECO:0007669"/>
    <property type="project" value="EnsemblFungi"/>
</dbReference>
<evidence type="ECO:0000256" key="5">
    <source>
        <dbReference type="ARBA" id="ARBA00022443"/>
    </source>
</evidence>
<dbReference type="GO" id="GO:0030833">
    <property type="term" value="P:regulation of actin filament polymerization"/>
    <property type="evidence" value="ECO:0007669"/>
    <property type="project" value="TreeGrafter"/>
</dbReference>
<evidence type="ECO:0000256" key="7">
    <source>
        <dbReference type="ARBA" id="ARBA00022692"/>
    </source>
</evidence>
<dbReference type="CDD" id="cd11855">
    <property type="entry name" value="SH3_Sho1p"/>
    <property type="match status" value="1"/>
</dbReference>
<dbReference type="KEGG" id="ndi:NDAI_0A01470"/>